<proteinExistence type="predicted"/>
<accession>A0AAP4EGN7</accession>
<evidence type="ECO:0000313" key="3">
    <source>
        <dbReference type="EMBL" id="MDH2337579.1"/>
    </source>
</evidence>
<organism evidence="3 4">
    <name type="scientific">Clostridium perfringens</name>
    <dbReference type="NCBI Taxonomy" id="1502"/>
    <lineage>
        <taxon>Bacteria</taxon>
        <taxon>Bacillati</taxon>
        <taxon>Bacillota</taxon>
        <taxon>Clostridia</taxon>
        <taxon>Eubacteriales</taxon>
        <taxon>Clostridiaceae</taxon>
        <taxon>Clostridium</taxon>
    </lineage>
</organism>
<protein>
    <submittedName>
        <fullName evidence="3">BppU family phage baseplate upper protein</fullName>
    </submittedName>
</protein>
<name>A0AAP4EGN7_CLOPF</name>
<dbReference type="InterPro" id="IPR018913">
    <property type="entry name" value="BppU_N"/>
</dbReference>
<reference evidence="3" key="1">
    <citation type="submission" date="2023-04" db="EMBL/GenBank/DDBJ databases">
        <title>Epidemiological investigation of Clostridium perfringens isolated from cattle.</title>
        <authorList>
            <person name="Tian R."/>
        </authorList>
    </citation>
    <scope>NUCLEOTIDE SEQUENCE</scope>
    <source>
        <strain evidence="3">ZWCP172</strain>
    </source>
</reference>
<dbReference type="Pfam" id="PF10651">
    <property type="entry name" value="BppU_N"/>
    <property type="match status" value="1"/>
</dbReference>
<comment type="caution">
    <text evidence="3">The sequence shown here is derived from an EMBL/GenBank/DDBJ whole genome shotgun (WGS) entry which is preliminary data.</text>
</comment>
<dbReference type="EMBL" id="JARVUX010000034">
    <property type="protein sequence ID" value="MDH2337579.1"/>
    <property type="molecule type" value="Genomic_DNA"/>
</dbReference>
<dbReference type="RefSeq" id="WP_279858459.1">
    <property type="nucleotide sequence ID" value="NZ_JARVUX010000034.1"/>
</dbReference>
<evidence type="ECO:0000313" key="4">
    <source>
        <dbReference type="Proteomes" id="UP001222958"/>
    </source>
</evidence>
<feature type="non-terminal residue" evidence="3">
    <location>
        <position position="208"/>
    </location>
</feature>
<evidence type="ECO:0000259" key="2">
    <source>
        <dbReference type="Pfam" id="PF10651"/>
    </source>
</evidence>
<evidence type="ECO:0000256" key="1">
    <source>
        <dbReference type="SAM" id="MobiDB-lite"/>
    </source>
</evidence>
<gene>
    <name evidence="3" type="ORF">QDQ28_15530</name>
</gene>
<feature type="region of interest" description="Disordered" evidence="1">
    <location>
        <begin position="182"/>
        <end position="208"/>
    </location>
</feature>
<dbReference type="Gene3D" id="2.60.40.3350">
    <property type="match status" value="1"/>
</dbReference>
<sequence>MAKKDIKFTLDTIDSRYSPVGTVKQLDSVFFYIKITENGVTKDLTGQTIKLFAIKEDKKIVEQTTKINITNQREGLVEIELLNAAIQVHGFTYFELEISDSNGIISTSDFILRVNKRVGSDEAIESTNEVAALKKIEEYVAQAKVELQKFKELQTEMLKTNETINNQEDLRADAELQRVEAENARAVAEEERMSAEQAREENFAHFEN</sequence>
<dbReference type="Proteomes" id="UP001222958">
    <property type="component" value="Unassembled WGS sequence"/>
</dbReference>
<dbReference type="AlphaFoldDB" id="A0AAP4EGN7"/>
<feature type="domain" description="BppU N-terminal" evidence="2">
    <location>
        <begin position="32"/>
        <end position="141"/>
    </location>
</feature>